<keyword evidence="1" id="KW-0812">Transmembrane</keyword>
<keyword evidence="1" id="KW-0472">Membrane</keyword>
<evidence type="ECO:0000313" key="3">
    <source>
        <dbReference type="Proteomes" id="UP000247727"/>
    </source>
</evidence>
<dbReference type="OrthoDB" id="573709at2"/>
<dbReference type="RefSeq" id="WP_146227911.1">
    <property type="nucleotide sequence ID" value="NZ_QJTK01000010.1"/>
</dbReference>
<organism evidence="2 3">
    <name type="scientific">Rhodobacter viridis</name>
    <dbReference type="NCBI Taxonomy" id="1054202"/>
    <lineage>
        <taxon>Bacteria</taxon>
        <taxon>Pseudomonadati</taxon>
        <taxon>Pseudomonadota</taxon>
        <taxon>Alphaproteobacteria</taxon>
        <taxon>Rhodobacterales</taxon>
        <taxon>Rhodobacter group</taxon>
        <taxon>Rhodobacter</taxon>
    </lineage>
</organism>
<dbReference type="AlphaFoldDB" id="A0A318U4J3"/>
<dbReference type="EMBL" id="QJTK01000010">
    <property type="protein sequence ID" value="PYF09255.1"/>
    <property type="molecule type" value="Genomic_DNA"/>
</dbReference>
<sequence length="149" mass="15898">MNTPIPLNQESLVQMRVAHLGMIQSIIARLSGFSANAKTFCITILAALVAVAFQKPVPELIWAGVAVPLVFASLDAYYLALEKQFRDMYAVVSGRAIDQAADLAIAPKKLKSKEVAAAFFSPSVIGVHLPLLLGMCLLLYLAGKLAAAD</sequence>
<reference evidence="2 3" key="1">
    <citation type="submission" date="2018-06" db="EMBL/GenBank/DDBJ databases">
        <title>Genomic Encyclopedia of Type Strains, Phase III (KMG-III): the genomes of soil and plant-associated and newly described type strains.</title>
        <authorList>
            <person name="Whitman W."/>
        </authorList>
    </citation>
    <scope>NUCLEOTIDE SEQUENCE [LARGE SCALE GENOMIC DNA]</scope>
    <source>
        <strain evidence="2 3">JA737</strain>
    </source>
</reference>
<feature type="transmembrane region" description="Helical" evidence="1">
    <location>
        <begin position="60"/>
        <end position="80"/>
    </location>
</feature>
<accession>A0A318U4J3</accession>
<keyword evidence="1" id="KW-1133">Transmembrane helix</keyword>
<feature type="transmembrane region" description="Helical" evidence="1">
    <location>
        <begin position="115"/>
        <end position="142"/>
    </location>
</feature>
<proteinExistence type="predicted"/>
<keyword evidence="3" id="KW-1185">Reference proteome</keyword>
<dbReference type="Proteomes" id="UP000247727">
    <property type="component" value="Unassembled WGS sequence"/>
</dbReference>
<evidence type="ECO:0000313" key="2">
    <source>
        <dbReference type="EMBL" id="PYF09255.1"/>
    </source>
</evidence>
<gene>
    <name evidence="2" type="ORF">C8J30_110129</name>
</gene>
<feature type="transmembrane region" description="Helical" evidence="1">
    <location>
        <begin position="35"/>
        <end position="54"/>
    </location>
</feature>
<comment type="caution">
    <text evidence="2">The sequence shown here is derived from an EMBL/GenBank/DDBJ whole genome shotgun (WGS) entry which is preliminary data.</text>
</comment>
<protein>
    <submittedName>
        <fullName evidence="2">Uncharacterized protein</fullName>
    </submittedName>
</protein>
<name>A0A318U4J3_9RHOB</name>
<evidence type="ECO:0000256" key="1">
    <source>
        <dbReference type="SAM" id="Phobius"/>
    </source>
</evidence>